<feature type="region of interest" description="Disordered" evidence="1">
    <location>
        <begin position="94"/>
        <end position="124"/>
    </location>
</feature>
<dbReference type="AlphaFoldDB" id="A0A8D1ILB1"/>
<dbReference type="Pfam" id="PF08039">
    <property type="entry name" value="Mit_proteolip"/>
    <property type="match status" value="1"/>
</dbReference>
<feature type="compositionally biased region" description="Polar residues" evidence="1">
    <location>
        <begin position="112"/>
        <end position="124"/>
    </location>
</feature>
<dbReference type="GO" id="GO:0005739">
    <property type="term" value="C:mitochondrion"/>
    <property type="evidence" value="ECO:0007669"/>
    <property type="project" value="InterPro"/>
</dbReference>
<dbReference type="Ensembl" id="ENSSSCT00045045569.1">
    <property type="protein sequence ID" value="ENSSSCP00045031618.1"/>
    <property type="gene ID" value="ENSSSCG00045026779.1"/>
</dbReference>
<organism evidence="2 3">
    <name type="scientific">Sus scrofa</name>
    <name type="common">Pig</name>
    <dbReference type="NCBI Taxonomy" id="9823"/>
    <lineage>
        <taxon>Eukaryota</taxon>
        <taxon>Metazoa</taxon>
        <taxon>Chordata</taxon>
        <taxon>Craniata</taxon>
        <taxon>Vertebrata</taxon>
        <taxon>Euteleostomi</taxon>
        <taxon>Mammalia</taxon>
        <taxon>Eutheria</taxon>
        <taxon>Laurasiatheria</taxon>
        <taxon>Artiodactyla</taxon>
        <taxon>Suina</taxon>
        <taxon>Suidae</taxon>
        <taxon>Sus</taxon>
    </lineage>
</organism>
<evidence type="ECO:0000313" key="3">
    <source>
        <dbReference type="Proteomes" id="UP000694728"/>
    </source>
</evidence>
<dbReference type="Proteomes" id="UP000694728">
    <property type="component" value="Unplaced"/>
</dbReference>
<sequence>MPDLLTLVVWIPTKPGETQVYQEPWIGMGLMGSIIYKLRSADQRRKAFKASGPAPAHGHRSPALLRRHVGLAVLWERGTTHTCSTAAALREETSLDPHRLHRWPSHCPEPTLSRSGRSSCIQRP</sequence>
<dbReference type="PANTHER" id="PTHR15233:SF1">
    <property type="entry name" value="ATP SYNTHASE SUBUNIT ATP5MJ, MITOCHONDRIAL"/>
    <property type="match status" value="1"/>
</dbReference>
<proteinExistence type="predicted"/>
<evidence type="ECO:0000313" key="2">
    <source>
        <dbReference type="Ensembl" id="ENSSSCP00045031618.1"/>
    </source>
</evidence>
<reference evidence="2" key="1">
    <citation type="submission" date="2025-08" db="UniProtKB">
        <authorList>
            <consortium name="Ensembl"/>
        </authorList>
    </citation>
    <scope>IDENTIFICATION</scope>
</reference>
<evidence type="ECO:0000256" key="1">
    <source>
        <dbReference type="SAM" id="MobiDB-lite"/>
    </source>
</evidence>
<dbReference type="PANTHER" id="PTHR15233">
    <property type="entry name" value="MITOCHONDRIAL PROTEOLIPID"/>
    <property type="match status" value="1"/>
</dbReference>
<name>A0A8D1ILB1_PIG</name>
<dbReference type="InterPro" id="IPR012574">
    <property type="entry name" value="ATP5MJ"/>
</dbReference>
<accession>A0A8D1ILB1</accession>
<protein>
    <submittedName>
        <fullName evidence="2">Uncharacterized protein</fullName>
    </submittedName>
</protein>